<proteinExistence type="predicted"/>
<gene>
    <name evidence="2" type="ORF">g.174493</name>
</gene>
<accession>A0A2S2QG88</accession>
<name>A0A2S2QG88_9HEMI</name>
<organism evidence="2">
    <name type="scientific">Sipha flava</name>
    <name type="common">yellow sugarcane aphid</name>
    <dbReference type="NCBI Taxonomy" id="143950"/>
    <lineage>
        <taxon>Eukaryota</taxon>
        <taxon>Metazoa</taxon>
        <taxon>Ecdysozoa</taxon>
        <taxon>Arthropoda</taxon>
        <taxon>Hexapoda</taxon>
        <taxon>Insecta</taxon>
        <taxon>Pterygota</taxon>
        <taxon>Neoptera</taxon>
        <taxon>Paraneoptera</taxon>
        <taxon>Hemiptera</taxon>
        <taxon>Sternorrhyncha</taxon>
        <taxon>Aphidomorpha</taxon>
        <taxon>Aphidoidea</taxon>
        <taxon>Aphididae</taxon>
        <taxon>Sipha</taxon>
    </lineage>
</organism>
<sequence>MKPILFNKETDLSNNKSENLHALKEENNYLGNCMFMTIEMCDDFYKNKLLNNNTTNTNTFFSKEIKDILKEMYVDEMFISLCQHMVEKCVDEHFFQKMNKHINRPIEVNDIKTINDESKIYHALKKSNLSTTAEIIIKKDVNNSYQENNEPSTSVKKTKDSNSPQKTKNVKSNLKIRIIFRNLINSDKMLNEMFESKEFRNLRFFSEEEIASSIGVFIFEQTFGPPIITGLSAYKVNYDQLNDEVKNKELGSVNLSIICPQIMKLTTITLALVKMLRSNKLIDLILNVIRKNLLNKKMNYNHITTIDHQIITQTVYFVDICVRLGLLKTLQTFIFDSMILLSNKYCCILFTSLLLWKNCLPRSVNNKIDPVIITVMSYLIAKKKVLSEQTVGRDIFQRELINLLSFHFNYSFNIDMPHNFVQHIHKPDFFISIVMFLKCCNPKDSVEFMINCLFPIVEDYLNSQQNETNAIKLMETLHLAIQPFKITCNSTVATYLKKCKGTTYGTKKDEKEHIYNTTYNSYKTIQYKFVEYLNDTRPRSQLFEESLVSIIIVLGSVDYVTSCVSLMKWNPKFPLSTILCKKMNMFKSIIGHNLWDKLCIIDNTDIIKCLVNSCILKKDVYNTILRIYSI</sequence>
<dbReference type="OrthoDB" id="6623900at2759"/>
<protein>
    <submittedName>
        <fullName evidence="2">Uncharacterized protein</fullName>
    </submittedName>
</protein>
<evidence type="ECO:0000256" key="1">
    <source>
        <dbReference type="SAM" id="MobiDB-lite"/>
    </source>
</evidence>
<dbReference type="EMBL" id="GGMS01007554">
    <property type="protein sequence ID" value="MBY76757.1"/>
    <property type="molecule type" value="Transcribed_RNA"/>
</dbReference>
<dbReference type="AlphaFoldDB" id="A0A2S2QG88"/>
<reference evidence="2" key="1">
    <citation type="submission" date="2018-04" db="EMBL/GenBank/DDBJ databases">
        <title>Transcriptome assembly of Sipha flava.</title>
        <authorList>
            <person name="Scully E.D."/>
            <person name="Geib S.M."/>
            <person name="Palmer N.A."/>
            <person name="Koch K."/>
            <person name="Bradshaw J."/>
            <person name="Heng-Moss T."/>
            <person name="Sarath G."/>
        </authorList>
    </citation>
    <scope>NUCLEOTIDE SEQUENCE</scope>
</reference>
<evidence type="ECO:0000313" key="2">
    <source>
        <dbReference type="EMBL" id="MBY76757.1"/>
    </source>
</evidence>
<feature type="region of interest" description="Disordered" evidence="1">
    <location>
        <begin position="146"/>
        <end position="169"/>
    </location>
</feature>